<feature type="transmembrane region" description="Helical" evidence="2">
    <location>
        <begin position="30"/>
        <end position="48"/>
    </location>
</feature>
<feature type="compositionally biased region" description="Polar residues" evidence="1">
    <location>
        <begin position="164"/>
        <end position="177"/>
    </location>
</feature>
<keyword evidence="2" id="KW-1133">Transmembrane helix</keyword>
<accession>A0A0R1JS99</accession>
<feature type="region of interest" description="Disordered" evidence="1">
    <location>
        <begin position="193"/>
        <end position="240"/>
    </location>
</feature>
<dbReference type="PATRIC" id="fig|1291734.4.peg.852"/>
<dbReference type="AlphaFoldDB" id="A0A0R1JS99"/>
<feature type="region of interest" description="Disordered" evidence="1">
    <location>
        <begin position="258"/>
        <end position="285"/>
    </location>
</feature>
<feature type="transmembrane region" description="Helical" evidence="2">
    <location>
        <begin position="63"/>
        <end position="81"/>
    </location>
</feature>
<evidence type="ECO:0000256" key="1">
    <source>
        <dbReference type="SAM" id="MobiDB-lite"/>
    </source>
</evidence>
<feature type="compositionally biased region" description="Low complexity" evidence="1">
    <location>
        <begin position="115"/>
        <end position="146"/>
    </location>
</feature>
<sequence length="285" mass="30194">MNAVQYVLIDSDYNAGGIIMRKVQPKRRGLLAWGIVLPVVWALLTTFVEARRIGMLGTLLTDIGNWLIAPLCVAVGLYYLMDWSQPEERDSSPQPTRQPAPQSEPTRQAPAPLKTTPIVTSSVVPTTSHSASAAAVTATSRQAAQAPAVPQSTTAPVTAPESESAPTTVADSASAQTPPERLNANLMAYFQTDESESATAPTSTPESAPTTASRLTRRQATPDSEAAPLPDVNVPTAAAGDIDASPIDKAIAIKFGFSSGTQQEVDDALNTARQQADSRMSRRDR</sequence>
<keyword evidence="2" id="KW-0812">Transmembrane</keyword>
<feature type="compositionally biased region" description="Low complexity" evidence="1">
    <location>
        <begin position="197"/>
        <end position="213"/>
    </location>
</feature>
<protein>
    <submittedName>
        <fullName evidence="3">Uncharacterized protein</fullName>
    </submittedName>
</protein>
<reference evidence="3 4" key="1">
    <citation type="journal article" date="2015" name="Genome Announc.">
        <title>Expanding the biotechnology potential of lactobacilli through comparative genomics of 213 strains and associated genera.</title>
        <authorList>
            <person name="Sun Z."/>
            <person name="Harris H.M."/>
            <person name="McCann A."/>
            <person name="Guo C."/>
            <person name="Argimon S."/>
            <person name="Zhang W."/>
            <person name="Yang X."/>
            <person name="Jeffery I.B."/>
            <person name="Cooney J.C."/>
            <person name="Kagawa T.F."/>
            <person name="Liu W."/>
            <person name="Song Y."/>
            <person name="Salvetti E."/>
            <person name="Wrobel A."/>
            <person name="Rasinkangas P."/>
            <person name="Parkhill J."/>
            <person name="Rea M.C."/>
            <person name="O'Sullivan O."/>
            <person name="Ritari J."/>
            <person name="Douillard F.P."/>
            <person name="Paul Ross R."/>
            <person name="Yang R."/>
            <person name="Briner A.E."/>
            <person name="Felis G.E."/>
            <person name="de Vos W.M."/>
            <person name="Barrangou R."/>
            <person name="Klaenhammer T.R."/>
            <person name="Caufield P.W."/>
            <person name="Cui Y."/>
            <person name="Zhang H."/>
            <person name="O'Toole P.W."/>
        </authorList>
    </citation>
    <scope>NUCLEOTIDE SEQUENCE [LARGE SCALE GENOMIC DNA]</scope>
    <source>
        <strain evidence="3 4">JCM 17158</strain>
    </source>
</reference>
<evidence type="ECO:0000313" key="4">
    <source>
        <dbReference type="Proteomes" id="UP000051804"/>
    </source>
</evidence>
<feature type="compositionally biased region" description="Polar residues" evidence="1">
    <location>
        <begin position="92"/>
        <end position="106"/>
    </location>
</feature>
<proteinExistence type="predicted"/>
<comment type="caution">
    <text evidence="3">The sequence shown here is derived from an EMBL/GenBank/DDBJ whole genome shotgun (WGS) entry which is preliminary data.</text>
</comment>
<dbReference type="EMBL" id="AZDJ01000001">
    <property type="protein sequence ID" value="KRK74229.1"/>
    <property type="molecule type" value="Genomic_DNA"/>
</dbReference>
<evidence type="ECO:0000256" key="2">
    <source>
        <dbReference type="SAM" id="Phobius"/>
    </source>
</evidence>
<organism evidence="3 4">
    <name type="scientific">Lacticaseibacillus nasuensis JCM 17158</name>
    <dbReference type="NCBI Taxonomy" id="1291734"/>
    <lineage>
        <taxon>Bacteria</taxon>
        <taxon>Bacillati</taxon>
        <taxon>Bacillota</taxon>
        <taxon>Bacilli</taxon>
        <taxon>Lactobacillales</taxon>
        <taxon>Lactobacillaceae</taxon>
        <taxon>Lacticaseibacillus</taxon>
    </lineage>
</organism>
<gene>
    <name evidence="3" type="ORF">FD02_GL000826</name>
</gene>
<evidence type="ECO:0000313" key="3">
    <source>
        <dbReference type="EMBL" id="KRK74229.1"/>
    </source>
</evidence>
<feature type="region of interest" description="Disordered" evidence="1">
    <location>
        <begin position="86"/>
        <end position="178"/>
    </location>
</feature>
<keyword evidence="4" id="KW-1185">Reference proteome</keyword>
<dbReference type="Proteomes" id="UP000051804">
    <property type="component" value="Unassembled WGS sequence"/>
</dbReference>
<keyword evidence="2" id="KW-0472">Membrane</keyword>
<name>A0A0R1JS99_9LACO</name>